<name>A0A081BNR4_9BACT</name>
<dbReference type="AlphaFoldDB" id="A0A081BNR4"/>
<proteinExistence type="predicted"/>
<feature type="domain" description="PilZ" evidence="1">
    <location>
        <begin position="8"/>
        <end position="121"/>
    </location>
</feature>
<evidence type="ECO:0000313" key="2">
    <source>
        <dbReference type="EMBL" id="GAK52030.1"/>
    </source>
</evidence>
<organism evidence="2">
    <name type="scientific">Candidatus Moduliflexus flocculans</name>
    <dbReference type="NCBI Taxonomy" id="1499966"/>
    <lineage>
        <taxon>Bacteria</taxon>
        <taxon>Candidatus Moduliflexota</taxon>
        <taxon>Candidatus Moduliflexia</taxon>
        <taxon>Candidatus Moduliflexales</taxon>
        <taxon>Candidatus Moduliflexaceae</taxon>
    </lineage>
</organism>
<dbReference type="GO" id="GO:0035438">
    <property type="term" value="F:cyclic-di-GMP binding"/>
    <property type="evidence" value="ECO:0007669"/>
    <property type="project" value="InterPro"/>
</dbReference>
<dbReference type="HOGENOM" id="CLU_1881646_0_0_0"/>
<dbReference type="Pfam" id="PF07238">
    <property type="entry name" value="PilZ"/>
    <property type="match status" value="1"/>
</dbReference>
<evidence type="ECO:0000259" key="1">
    <source>
        <dbReference type="Pfam" id="PF07238"/>
    </source>
</evidence>
<keyword evidence="3" id="KW-1185">Reference proteome</keyword>
<sequence length="135" mass="15189">MSAHPQQERRKCPRYNLQIPIQLSLSHSSFPDTLDATTLNLCLNGLYCTVTRYIPPFHKLLITMIAPKHEEAPPRVISQVEGVVVRVEPEQEKVGCHEYQVALYFQELSDEQEDALQALLAAHAAHVGGHECVYA</sequence>
<dbReference type="Gene3D" id="2.40.10.220">
    <property type="entry name" value="predicted glycosyltransferase like domains"/>
    <property type="match status" value="1"/>
</dbReference>
<accession>A0A081BNR4</accession>
<gene>
    <name evidence="2" type="ORF">U14_03277</name>
</gene>
<evidence type="ECO:0000313" key="3">
    <source>
        <dbReference type="Proteomes" id="UP000030700"/>
    </source>
</evidence>
<reference evidence="2" key="1">
    <citation type="journal article" date="2015" name="PeerJ">
        <title>First genomic representation of candidate bacterial phylum KSB3 points to enhanced environmental sensing as a trigger of wastewater bulking.</title>
        <authorList>
            <person name="Sekiguchi Y."/>
            <person name="Ohashi A."/>
            <person name="Parks D.H."/>
            <person name="Yamauchi T."/>
            <person name="Tyson G.W."/>
            <person name="Hugenholtz P."/>
        </authorList>
    </citation>
    <scope>NUCLEOTIDE SEQUENCE [LARGE SCALE GENOMIC DNA]</scope>
</reference>
<dbReference type="InterPro" id="IPR009875">
    <property type="entry name" value="PilZ_domain"/>
</dbReference>
<protein>
    <recommendedName>
        <fullName evidence="1">PilZ domain-containing protein</fullName>
    </recommendedName>
</protein>
<dbReference type="Proteomes" id="UP000030700">
    <property type="component" value="Unassembled WGS sequence"/>
</dbReference>
<dbReference type="SUPFAM" id="SSF141371">
    <property type="entry name" value="PilZ domain-like"/>
    <property type="match status" value="1"/>
</dbReference>
<dbReference type="EMBL" id="DF820458">
    <property type="protein sequence ID" value="GAK52030.1"/>
    <property type="molecule type" value="Genomic_DNA"/>
</dbReference>